<dbReference type="EMBL" id="MJIH01000001">
    <property type="protein sequence ID" value="OLR64372.1"/>
    <property type="molecule type" value="Genomic_DNA"/>
</dbReference>
<dbReference type="Proteomes" id="UP000187166">
    <property type="component" value="Unassembled WGS sequence"/>
</dbReference>
<accession>A0A1U7LY67</accession>
<proteinExistence type="predicted"/>
<feature type="domain" description="HTH cro/C1-type" evidence="1">
    <location>
        <begin position="15"/>
        <end position="61"/>
    </location>
</feature>
<dbReference type="Pfam" id="PF13443">
    <property type="entry name" value="HTH_26"/>
    <property type="match status" value="1"/>
</dbReference>
<reference evidence="2 3" key="1">
    <citation type="journal article" date="2016" name="Appl. Environ. Microbiol.">
        <title>Function and Phylogeny of Bacterial Butyryl Coenzyme A:Acetate Transferases and Their Diversity in the Proximal Colon of Swine.</title>
        <authorList>
            <person name="Trachsel J."/>
            <person name="Bayles D.O."/>
            <person name="Looft T."/>
            <person name="Levine U.Y."/>
            <person name="Allen H.K."/>
        </authorList>
    </citation>
    <scope>NUCLEOTIDE SEQUENCE [LARGE SCALE GENOMIC DNA]</scope>
    <source>
        <strain evidence="2 3">35-6-1</strain>
    </source>
</reference>
<dbReference type="SUPFAM" id="SSF47413">
    <property type="entry name" value="lambda repressor-like DNA-binding domains"/>
    <property type="match status" value="1"/>
</dbReference>
<protein>
    <submittedName>
        <fullName evidence="2">Transcriptional regulator</fullName>
    </submittedName>
</protein>
<dbReference type="SMART" id="SM00530">
    <property type="entry name" value="HTH_XRE"/>
    <property type="match status" value="1"/>
</dbReference>
<dbReference type="GO" id="GO:0003677">
    <property type="term" value="F:DNA binding"/>
    <property type="evidence" value="ECO:0007669"/>
    <property type="project" value="InterPro"/>
</dbReference>
<evidence type="ECO:0000259" key="1">
    <source>
        <dbReference type="PROSITE" id="PS50943"/>
    </source>
</evidence>
<dbReference type="Gene3D" id="1.10.260.40">
    <property type="entry name" value="lambda repressor-like DNA-binding domains"/>
    <property type="match status" value="1"/>
</dbReference>
<organism evidence="2 3">
    <name type="scientific">Peptoniphilus porci</name>
    <dbReference type="NCBI Taxonomy" id="2652280"/>
    <lineage>
        <taxon>Bacteria</taxon>
        <taxon>Bacillati</taxon>
        <taxon>Bacillota</taxon>
        <taxon>Tissierellia</taxon>
        <taxon>Tissierellales</taxon>
        <taxon>Peptoniphilaceae</taxon>
        <taxon>Peptoniphilus</taxon>
    </lineage>
</organism>
<dbReference type="CDD" id="cd00093">
    <property type="entry name" value="HTH_XRE"/>
    <property type="match status" value="1"/>
</dbReference>
<sequence length="67" mass="7763">MAITYRKLFHLLIDKNMSVSDLQKKAGYSANISTRLKNDNYVSLETIEKICRALNCKIEDIIEIKED</sequence>
<dbReference type="InterPro" id="IPR010982">
    <property type="entry name" value="Lambda_DNA-bd_dom_sf"/>
</dbReference>
<keyword evidence="3" id="KW-1185">Reference proteome</keyword>
<dbReference type="InterPro" id="IPR001387">
    <property type="entry name" value="Cro/C1-type_HTH"/>
</dbReference>
<dbReference type="PROSITE" id="PS50943">
    <property type="entry name" value="HTH_CROC1"/>
    <property type="match status" value="1"/>
</dbReference>
<comment type="caution">
    <text evidence="2">The sequence shown here is derived from an EMBL/GenBank/DDBJ whole genome shotgun (WGS) entry which is preliminary data.</text>
</comment>
<dbReference type="STRING" id="1465756.BIV18_01820"/>
<gene>
    <name evidence="2" type="ORF">BIV18_01820</name>
</gene>
<name>A0A1U7LY67_9FIRM</name>
<evidence type="ECO:0000313" key="2">
    <source>
        <dbReference type="EMBL" id="OLR64372.1"/>
    </source>
</evidence>
<evidence type="ECO:0000313" key="3">
    <source>
        <dbReference type="Proteomes" id="UP000187166"/>
    </source>
</evidence>
<dbReference type="AlphaFoldDB" id="A0A1U7LY67"/>